<dbReference type="Proteomes" id="UP000315783">
    <property type="component" value="Unassembled WGS sequence"/>
</dbReference>
<reference evidence="2 3" key="1">
    <citation type="journal article" date="2019" name="Appl. Microbiol. Biotechnol.">
        <title>Genome sequence of Isaria javanica and comparative genome analysis insights into family S53 peptidase evolution in fungal entomopathogens.</title>
        <authorList>
            <person name="Lin R."/>
            <person name="Zhang X."/>
            <person name="Xin B."/>
            <person name="Zou M."/>
            <person name="Gao Y."/>
            <person name="Qin F."/>
            <person name="Hu Q."/>
            <person name="Xie B."/>
            <person name="Cheng X."/>
        </authorList>
    </citation>
    <scope>NUCLEOTIDE SEQUENCE [LARGE SCALE GENOMIC DNA]</scope>
    <source>
        <strain evidence="2 3">IJ1G</strain>
    </source>
</reference>
<proteinExistence type="predicted"/>
<dbReference type="PANTHER" id="PTHR10788:SF123">
    <property type="entry name" value="TREHALOSE-PHOSPHATASE"/>
    <property type="match status" value="1"/>
</dbReference>
<dbReference type="GO" id="GO:0005992">
    <property type="term" value="P:trehalose biosynthetic process"/>
    <property type="evidence" value="ECO:0007669"/>
    <property type="project" value="InterPro"/>
</dbReference>
<dbReference type="GO" id="GO:0005829">
    <property type="term" value="C:cytosol"/>
    <property type="evidence" value="ECO:0007669"/>
    <property type="project" value="TreeGrafter"/>
</dbReference>
<accession>A0A545UP82</accession>
<comment type="caution">
    <text evidence="2">The sequence shown here is derived from an EMBL/GenBank/DDBJ whole genome shotgun (WGS) entry which is preliminary data.</text>
</comment>
<dbReference type="EMBL" id="SPUK01000020">
    <property type="protein sequence ID" value="TQV91264.1"/>
    <property type="molecule type" value="Genomic_DNA"/>
</dbReference>
<dbReference type="AlphaFoldDB" id="A0A545UP82"/>
<organism evidence="2 3">
    <name type="scientific">Cordyceps javanica</name>
    <dbReference type="NCBI Taxonomy" id="43265"/>
    <lineage>
        <taxon>Eukaryota</taxon>
        <taxon>Fungi</taxon>
        <taxon>Dikarya</taxon>
        <taxon>Ascomycota</taxon>
        <taxon>Pezizomycotina</taxon>
        <taxon>Sordariomycetes</taxon>
        <taxon>Hypocreomycetidae</taxon>
        <taxon>Hypocreales</taxon>
        <taxon>Cordycipitaceae</taxon>
        <taxon>Cordyceps</taxon>
    </lineage>
</organism>
<dbReference type="OrthoDB" id="755951at2759"/>
<dbReference type="CDD" id="cd03788">
    <property type="entry name" value="GT20_TPS"/>
    <property type="match status" value="1"/>
</dbReference>
<gene>
    <name evidence="2" type="ORF">IF1G_10145</name>
</gene>
<evidence type="ECO:0000256" key="1">
    <source>
        <dbReference type="SAM" id="MobiDB-lite"/>
    </source>
</evidence>
<dbReference type="Gene3D" id="3.40.50.2000">
    <property type="entry name" value="Glycogen Phosphorylase B"/>
    <property type="match status" value="2"/>
</dbReference>
<dbReference type="GO" id="GO:0005946">
    <property type="term" value="C:alpha,alpha-trehalose-phosphate synthase complex (UDP-forming)"/>
    <property type="evidence" value="ECO:0007669"/>
    <property type="project" value="TreeGrafter"/>
</dbReference>
<dbReference type="InterPro" id="IPR001830">
    <property type="entry name" value="Glyco_trans_20"/>
</dbReference>
<dbReference type="GO" id="GO:0003825">
    <property type="term" value="F:alpha,alpha-trehalose-phosphate synthase (UDP-forming) activity"/>
    <property type="evidence" value="ECO:0007669"/>
    <property type="project" value="TreeGrafter"/>
</dbReference>
<feature type="region of interest" description="Disordered" evidence="1">
    <location>
        <begin position="127"/>
        <end position="157"/>
    </location>
</feature>
<dbReference type="GO" id="GO:0034605">
    <property type="term" value="P:cellular response to heat"/>
    <property type="evidence" value="ECO:0007669"/>
    <property type="project" value="TreeGrafter"/>
</dbReference>
<dbReference type="PANTHER" id="PTHR10788">
    <property type="entry name" value="TREHALOSE-6-PHOSPHATE SYNTHASE"/>
    <property type="match status" value="1"/>
</dbReference>
<evidence type="ECO:0000313" key="2">
    <source>
        <dbReference type="EMBL" id="TQV91264.1"/>
    </source>
</evidence>
<protein>
    <submittedName>
        <fullName evidence="2">Trehalose-phosphatase</fullName>
    </submittedName>
</protein>
<dbReference type="STRING" id="43265.A0A545UP82"/>
<evidence type="ECO:0000313" key="3">
    <source>
        <dbReference type="Proteomes" id="UP000315783"/>
    </source>
</evidence>
<sequence length="604" mass="67125">MSIRTATANTRPNLPQKRVSEQLASWRSEARNIPVTPAFGHERKNLHAKLDSETISQDYFGTNPSAQGNVISATFTTPHIVYKKGKLEWDTDHRFWRSAHLDCLSHLTVSQGPWQHTVVAWTGEINRSEDTSPQPSVAPSSTSIAPDGHAQDKDDSNLDKVVFISTDEQKRLEDDLYQSRERIVPVWLCADAERKAGGIELKSQSRWREYAEHDLYPLFHYKQREPTGGGDERLRWDDFHRANTAFADRICATYKPGDLVVVHDYYLMLVPQMVRRRLPGARIAFILQTPFPTSEFVRCLHRRQELLNGVLGADVVAFQGPLYAEHFANSCARILQTQGGPEQIVHHGRRTRLAHIPTGVNLEHISRSAFSPAVDKTCREVEASFAGKKIILGHDPMNSLSGLDKKLQAYERFLRDHPEWRDRVVLVQLTSPAMLEAGGTEEAGFASRVNVLVGAINARYGSLGHTPVHLSPLPPRRDVYLALLRQSDMALVTSVRQGISTTALEYAVCQRDARGTLVLSEFSGTAGALGEAVVINPWDVSAVAEEICKALTATREDRAARHAALIGQVQEMSVERWAGKLFGILQGISPAGGLHESGTSPILE</sequence>
<dbReference type="SUPFAM" id="SSF53756">
    <property type="entry name" value="UDP-Glycosyltransferase/glycogen phosphorylase"/>
    <property type="match status" value="1"/>
</dbReference>
<name>A0A545UP82_9HYPO</name>
<keyword evidence="3" id="KW-1185">Reference proteome</keyword>
<feature type="compositionally biased region" description="Polar residues" evidence="1">
    <location>
        <begin position="131"/>
        <end position="144"/>
    </location>
</feature>
<dbReference type="GO" id="GO:0031505">
    <property type="term" value="P:fungal-type cell wall organization"/>
    <property type="evidence" value="ECO:0007669"/>
    <property type="project" value="TreeGrafter"/>
</dbReference>
<dbReference type="Pfam" id="PF00982">
    <property type="entry name" value="Glyco_transf_20"/>
    <property type="match status" value="1"/>
</dbReference>
<feature type="region of interest" description="Disordered" evidence="1">
    <location>
        <begin position="1"/>
        <end position="21"/>
    </location>
</feature>
<dbReference type="GO" id="GO:0004805">
    <property type="term" value="F:trehalose-phosphatase activity"/>
    <property type="evidence" value="ECO:0007669"/>
    <property type="project" value="TreeGrafter"/>
</dbReference>
<feature type="compositionally biased region" description="Polar residues" evidence="1">
    <location>
        <begin position="1"/>
        <end position="13"/>
    </location>
</feature>